<evidence type="ECO:0000313" key="3">
    <source>
        <dbReference type="Proteomes" id="UP000765509"/>
    </source>
</evidence>
<feature type="region of interest" description="Disordered" evidence="1">
    <location>
        <begin position="76"/>
        <end position="133"/>
    </location>
</feature>
<organism evidence="2 3">
    <name type="scientific">Austropuccinia psidii MF-1</name>
    <dbReference type="NCBI Taxonomy" id="1389203"/>
    <lineage>
        <taxon>Eukaryota</taxon>
        <taxon>Fungi</taxon>
        <taxon>Dikarya</taxon>
        <taxon>Basidiomycota</taxon>
        <taxon>Pucciniomycotina</taxon>
        <taxon>Pucciniomycetes</taxon>
        <taxon>Pucciniales</taxon>
        <taxon>Sphaerophragmiaceae</taxon>
        <taxon>Austropuccinia</taxon>
    </lineage>
</organism>
<gene>
    <name evidence="2" type="ORF">O181_065862</name>
</gene>
<keyword evidence="3" id="KW-1185">Reference proteome</keyword>
<evidence type="ECO:0000256" key="1">
    <source>
        <dbReference type="SAM" id="MobiDB-lite"/>
    </source>
</evidence>
<protein>
    <submittedName>
        <fullName evidence="2">Uncharacterized protein</fullName>
    </submittedName>
</protein>
<comment type="caution">
    <text evidence="2">The sequence shown here is derived from an EMBL/GenBank/DDBJ whole genome shotgun (WGS) entry which is preliminary data.</text>
</comment>
<dbReference type="EMBL" id="AVOT02032399">
    <property type="protein sequence ID" value="MBW0526147.1"/>
    <property type="molecule type" value="Genomic_DNA"/>
</dbReference>
<sequence length="159" mass="17985">MDKKRLNLASHWAEVGASCQKIFLKEIPIKDLMVITKGWNPNRQVKLLEEIATRIRQNQATIQAIEEKLSQSEPTLIPSGSQAVVQPSSPVASHHSGTSRSVANSHHSSQSQIFSRRRKGYKGKNNVSFSHRQSETQLSRGCLTCSKNYTRTRNSYKYF</sequence>
<dbReference type="AlphaFoldDB" id="A0A9Q3EUA3"/>
<proteinExistence type="predicted"/>
<feature type="compositionally biased region" description="Polar residues" evidence="1">
    <location>
        <begin position="76"/>
        <end position="114"/>
    </location>
</feature>
<dbReference type="Proteomes" id="UP000765509">
    <property type="component" value="Unassembled WGS sequence"/>
</dbReference>
<name>A0A9Q3EUA3_9BASI</name>
<reference evidence="2" key="1">
    <citation type="submission" date="2021-03" db="EMBL/GenBank/DDBJ databases">
        <title>Draft genome sequence of rust myrtle Austropuccinia psidii MF-1, a brazilian biotype.</title>
        <authorList>
            <person name="Quecine M.C."/>
            <person name="Pachon D.M.R."/>
            <person name="Bonatelli M.L."/>
            <person name="Correr F.H."/>
            <person name="Franceschini L.M."/>
            <person name="Leite T.F."/>
            <person name="Margarido G.R.A."/>
            <person name="Almeida C.A."/>
            <person name="Ferrarezi J.A."/>
            <person name="Labate C.A."/>
        </authorList>
    </citation>
    <scope>NUCLEOTIDE SEQUENCE</scope>
    <source>
        <strain evidence="2">MF-1</strain>
    </source>
</reference>
<accession>A0A9Q3EUA3</accession>
<evidence type="ECO:0000313" key="2">
    <source>
        <dbReference type="EMBL" id="MBW0526147.1"/>
    </source>
</evidence>